<feature type="domain" description="Chorismate-utilising enzyme C-terminal" evidence="1">
    <location>
        <begin position="131"/>
        <end position="399"/>
    </location>
</feature>
<dbReference type="InterPro" id="IPR001544">
    <property type="entry name" value="Aminotrans_IV"/>
</dbReference>
<dbReference type="SUPFAM" id="SSF56752">
    <property type="entry name" value="D-aminoacid aminotransferase-like PLP-dependent enzymes"/>
    <property type="match status" value="1"/>
</dbReference>
<evidence type="ECO:0000259" key="1">
    <source>
        <dbReference type="Pfam" id="PF00425"/>
    </source>
</evidence>
<dbReference type="InterPro" id="IPR043131">
    <property type="entry name" value="BCAT-like_N"/>
</dbReference>
<gene>
    <name evidence="2" type="ordered locus">Lcho_0651</name>
</gene>
<dbReference type="InterPro" id="IPR019999">
    <property type="entry name" value="Anth_synth_I-like"/>
</dbReference>
<dbReference type="InterPro" id="IPR005802">
    <property type="entry name" value="ADC_synth_comp_1"/>
</dbReference>
<accession>B1XZT0</accession>
<dbReference type="NCBIfam" id="TIGR00553">
    <property type="entry name" value="pabB"/>
    <property type="match status" value="1"/>
</dbReference>
<dbReference type="InterPro" id="IPR036038">
    <property type="entry name" value="Aminotransferase-like"/>
</dbReference>
<evidence type="ECO:0000313" key="3">
    <source>
        <dbReference type="Proteomes" id="UP000001693"/>
    </source>
</evidence>
<dbReference type="InterPro" id="IPR015890">
    <property type="entry name" value="Chorismate_C"/>
</dbReference>
<dbReference type="Proteomes" id="UP000001693">
    <property type="component" value="Chromosome"/>
</dbReference>
<dbReference type="PANTHER" id="PTHR11236:SF50">
    <property type="entry name" value="AMINODEOXYCHORISMATE SYNTHASE COMPONENT 1"/>
    <property type="match status" value="1"/>
</dbReference>
<name>B1XZT0_LEPCP</name>
<evidence type="ECO:0000313" key="2">
    <source>
        <dbReference type="EMBL" id="ACB32926.1"/>
    </source>
</evidence>
<organism evidence="2 3">
    <name type="scientific">Leptothrix cholodnii (strain ATCC 51168 / LMG 8142 / SP-6)</name>
    <name type="common">Leptothrix discophora (strain SP-6)</name>
    <dbReference type="NCBI Taxonomy" id="395495"/>
    <lineage>
        <taxon>Bacteria</taxon>
        <taxon>Pseudomonadati</taxon>
        <taxon>Pseudomonadota</taxon>
        <taxon>Betaproteobacteria</taxon>
        <taxon>Burkholderiales</taxon>
        <taxon>Sphaerotilaceae</taxon>
        <taxon>Leptothrix</taxon>
    </lineage>
</organism>
<dbReference type="GO" id="GO:0000162">
    <property type="term" value="P:L-tryptophan biosynthetic process"/>
    <property type="evidence" value="ECO:0007669"/>
    <property type="project" value="TreeGrafter"/>
</dbReference>
<dbReference type="Gene3D" id="3.20.10.10">
    <property type="entry name" value="D-amino Acid Aminotransferase, subunit A, domain 2"/>
    <property type="match status" value="1"/>
</dbReference>
<dbReference type="InterPro" id="IPR043132">
    <property type="entry name" value="BCAT-like_C"/>
</dbReference>
<dbReference type="Gene3D" id="3.30.470.10">
    <property type="match status" value="1"/>
</dbReference>
<dbReference type="HOGENOM" id="CLU_006493_6_2_4"/>
<dbReference type="OrthoDB" id="9803598at2"/>
<dbReference type="Pfam" id="PF01063">
    <property type="entry name" value="Aminotran_4"/>
    <property type="match status" value="1"/>
</dbReference>
<dbReference type="GO" id="GO:0046820">
    <property type="term" value="F:4-amino-4-deoxychorismate synthase activity"/>
    <property type="evidence" value="ECO:0007669"/>
    <property type="project" value="TreeGrafter"/>
</dbReference>
<reference evidence="2 3" key="1">
    <citation type="submission" date="2008-03" db="EMBL/GenBank/DDBJ databases">
        <title>Complete sequence of Leptothrix cholodnii SP-6.</title>
        <authorList>
            <consortium name="US DOE Joint Genome Institute"/>
            <person name="Copeland A."/>
            <person name="Lucas S."/>
            <person name="Lapidus A."/>
            <person name="Glavina del Rio T."/>
            <person name="Dalin E."/>
            <person name="Tice H."/>
            <person name="Bruce D."/>
            <person name="Goodwin L."/>
            <person name="Pitluck S."/>
            <person name="Chertkov O."/>
            <person name="Brettin T."/>
            <person name="Detter J.C."/>
            <person name="Han C."/>
            <person name="Kuske C.R."/>
            <person name="Schmutz J."/>
            <person name="Larimer F."/>
            <person name="Land M."/>
            <person name="Hauser L."/>
            <person name="Kyrpides N."/>
            <person name="Lykidis A."/>
            <person name="Emerson D."/>
            <person name="Richardson P."/>
        </authorList>
    </citation>
    <scope>NUCLEOTIDE SEQUENCE [LARGE SCALE GENOMIC DNA]</scope>
    <source>
        <strain evidence="3">ATCC 51168 / LMG 8142 / SP-6</strain>
    </source>
</reference>
<dbReference type="PRINTS" id="PR00095">
    <property type="entry name" value="ANTSNTHASEI"/>
</dbReference>
<dbReference type="SUPFAM" id="SSF56322">
    <property type="entry name" value="ADC synthase"/>
    <property type="match status" value="1"/>
</dbReference>
<dbReference type="STRING" id="395495.Lcho_0651"/>
<dbReference type="PANTHER" id="PTHR11236">
    <property type="entry name" value="AMINOBENZOATE/ANTHRANILATE SYNTHASE"/>
    <property type="match status" value="1"/>
</dbReference>
<keyword evidence="3" id="KW-1185">Reference proteome</keyword>
<dbReference type="GO" id="GO:0009396">
    <property type="term" value="P:folic acid-containing compound biosynthetic process"/>
    <property type="evidence" value="ECO:0007669"/>
    <property type="project" value="InterPro"/>
</dbReference>
<dbReference type="eggNOG" id="COG0115">
    <property type="taxonomic scope" value="Bacteria"/>
</dbReference>
<dbReference type="KEGG" id="lch:Lcho_0651"/>
<dbReference type="RefSeq" id="WP_012345688.1">
    <property type="nucleotide sequence ID" value="NC_010524.1"/>
</dbReference>
<dbReference type="Gene3D" id="3.60.120.10">
    <property type="entry name" value="Anthranilate synthase"/>
    <property type="match status" value="1"/>
</dbReference>
<dbReference type="InterPro" id="IPR005801">
    <property type="entry name" value="ADC_synthase"/>
</dbReference>
<dbReference type="Pfam" id="PF00425">
    <property type="entry name" value="Chorismate_bind"/>
    <property type="match status" value="1"/>
</dbReference>
<protein>
    <submittedName>
        <fullName evidence="2">Para-aminobenzoate synthase, subunit I</fullName>
    </submittedName>
</protein>
<proteinExistence type="predicted"/>
<dbReference type="AlphaFoldDB" id="B1XZT0"/>
<dbReference type="EMBL" id="CP001013">
    <property type="protein sequence ID" value="ACB32926.1"/>
    <property type="molecule type" value="Genomic_DNA"/>
</dbReference>
<sequence length="629" mass="67152">MDAVFALLDDSTSSPSNPSAACSRLYSGYLHEHRCTDPATLDAVCAAASADLAAGHHAVLLADYEWGAKLLRAGHQHLEAHDASALRLLIFRNCERLAGAAVDRWLADHDAAGDGPGPAGFSALQAEVDEPAFAAAIEQIHAWIRAGETYQINHTYRMRGQAWGDPLALYRRLRARQPVPFGALLHLPDEGWVLSCSPELFLQHQRGRLTARPMKGTAARAAEPAADQAAARWLQADVKNRAENLMIVDLLRNDLGRVARTGSVRVPRLFETEAYPTVWQMTSTVTAELPPATGLPALLRALFPCGSITGAPKHHTMELIARLEASPRGLYTGAIGWLDGAEPGRAVGDFCLSVAIRTVTLGPRLSAQDGGRRAATLAVGAGIVLDSVAADEAEECRLKARYATALEPGFTLFETLRAEGPRLLRLEAHLARLARSARALGFVWDEAAARATLAQALGATGGPATLQRVRLDLAADGRLSVRTAPLAPLASSPDATGPSVRVLVADRPVPPDEAVLLGHKTSRRSHYDAAIGQAEAAGAFDMLFFDADDRLTEGARSNVFVRLQGRWFTPPARGQLLPGVLRGAVLDGQAAGPIDRATERPISRAELLSAERIVLCNSLRGLLPAELTA</sequence>
<dbReference type="eggNOG" id="COG0147">
    <property type="taxonomic scope" value="Bacteria"/>
</dbReference>